<gene>
    <name evidence="2" type="ORF">BJ991_001665</name>
</gene>
<evidence type="ECO:0000256" key="1">
    <source>
        <dbReference type="SAM" id="MobiDB-lite"/>
    </source>
</evidence>
<dbReference type="AlphaFoldDB" id="A0A7Y9GNB4"/>
<protein>
    <submittedName>
        <fullName evidence="2">Uncharacterized protein</fullName>
    </submittedName>
</protein>
<proteinExistence type="predicted"/>
<dbReference type="EMBL" id="JACCBV010000001">
    <property type="protein sequence ID" value="NYE19637.1"/>
    <property type="molecule type" value="Genomic_DNA"/>
</dbReference>
<name>A0A7Y9GNB4_9MICO</name>
<feature type="region of interest" description="Disordered" evidence="1">
    <location>
        <begin position="1"/>
        <end position="72"/>
    </location>
</feature>
<dbReference type="Proteomes" id="UP000576969">
    <property type="component" value="Unassembled WGS sequence"/>
</dbReference>
<dbReference type="RefSeq" id="WP_179489109.1">
    <property type="nucleotide sequence ID" value="NZ_JACCBV010000001.1"/>
</dbReference>
<organism evidence="2 3">
    <name type="scientific">Microbacterium immunditiarum</name>
    <dbReference type="NCBI Taxonomy" id="337480"/>
    <lineage>
        <taxon>Bacteria</taxon>
        <taxon>Bacillati</taxon>
        <taxon>Actinomycetota</taxon>
        <taxon>Actinomycetes</taxon>
        <taxon>Micrococcales</taxon>
        <taxon>Microbacteriaceae</taxon>
        <taxon>Microbacterium</taxon>
    </lineage>
</organism>
<accession>A0A7Y9GNB4</accession>
<sequence length="72" mass="7822">MPPRESTGSGDERQRVVRVPGRRRAKLTPAPGTTSEPVPTDEDETDASAEASGSRPSGPNDDRLRRDVPPHY</sequence>
<feature type="compositionally biased region" description="Basic and acidic residues" evidence="1">
    <location>
        <begin position="60"/>
        <end position="72"/>
    </location>
</feature>
<comment type="caution">
    <text evidence="2">The sequence shown here is derived from an EMBL/GenBank/DDBJ whole genome shotgun (WGS) entry which is preliminary data.</text>
</comment>
<reference evidence="2 3" key="1">
    <citation type="submission" date="2020-07" db="EMBL/GenBank/DDBJ databases">
        <title>Sequencing the genomes of 1000 actinobacteria strains.</title>
        <authorList>
            <person name="Klenk H.-P."/>
        </authorList>
    </citation>
    <scope>NUCLEOTIDE SEQUENCE [LARGE SCALE GENOMIC DNA]</scope>
    <source>
        <strain evidence="2 3">DSM 24662</strain>
    </source>
</reference>
<keyword evidence="3" id="KW-1185">Reference proteome</keyword>
<evidence type="ECO:0000313" key="2">
    <source>
        <dbReference type="EMBL" id="NYE19637.1"/>
    </source>
</evidence>
<evidence type="ECO:0000313" key="3">
    <source>
        <dbReference type="Proteomes" id="UP000576969"/>
    </source>
</evidence>